<feature type="compositionally biased region" description="Low complexity" evidence="1">
    <location>
        <begin position="1039"/>
        <end position="1057"/>
    </location>
</feature>
<dbReference type="Gene3D" id="2.170.260.40">
    <property type="match status" value="1"/>
</dbReference>
<dbReference type="KEGG" id="lgi:LOTGIDRAFT_165314"/>
<feature type="region of interest" description="Disordered" evidence="1">
    <location>
        <begin position="1"/>
        <end position="24"/>
    </location>
</feature>
<evidence type="ECO:0000259" key="3">
    <source>
        <dbReference type="Pfam" id="PF18334"/>
    </source>
</evidence>
<proteinExistence type="predicted"/>
<feature type="region of interest" description="Disordered" evidence="1">
    <location>
        <begin position="662"/>
        <end position="693"/>
    </location>
</feature>
<feature type="compositionally biased region" description="Polar residues" evidence="1">
    <location>
        <begin position="582"/>
        <end position="614"/>
    </location>
</feature>
<dbReference type="Proteomes" id="UP000030746">
    <property type="component" value="Unassembled WGS sequence"/>
</dbReference>
<dbReference type="Pfam" id="PF18129">
    <property type="entry name" value="SH3_12"/>
    <property type="match status" value="1"/>
</dbReference>
<sequence length="1150" mass="128257">HELVEERSSKSKKSKSPRLEKKVSDLSNDDAQIFYRTVDNIKERYHDRQGVNIGITSFLVYGCPMTGRKYAYGSQGRITLEKQFSVQPVPFAFQATVQNITVHDPTFCEYMSMEDLFPAESGVFMLGSPHYGCQGEVLEVDSSEGRVRVNFTVLIQPDIDKVLQQCKGTTNYVPGYVAAQKLGVHTHFLSRITGTIYLQRGSPDSPSNGKANVGLNLKFSKRGMEVPGYTKKTEDGWLYSKKSVEAIGQYLDKFPELCEYLSTENTSSSDNYEAYDIFGEECGKKLKEIEEFIKSLPCSKVSPVKSGSETVDEDIVLAIEEEGSRIHTFNKEKERCVKMQVKPHLLYRPVLGLGPIMPDAHATFELYDRVVISKQGYAVPFGLQGTVVGIHPAEKEMDVLYDVVFDEEFVGGIEVRCSKNRGYRVPCFTMINLTYGEMKEKGMLHLRGQKVEKSSPRKSNRREEKPKYGILYPQGSQQDDRKFDSGRGYSNQRNDHQGTNNNSYNTQPVPNAWSTSNQGSSRTKPHDNSRTGKVFNNDKYPEFGGNGKVNPQFVTPKVSPSQNPMRKTYSDLAGHSRGRGQIHQQAWPNKTVSTNSEFSDMWSQLQAKSPTKQHSSPTPPSSLASSEGQAPSLTDAIKALPKITPPSISPNTANTLSTNIIQSLSPKPSNDNSESRSTPSPNRPSDLSLNNSNSRKIDLNQLFGSAGNQKVVAQDEFSSNFESLSISQKDKAEDISNNLSLPNGSEALKQMLHVNNTAEKPSEKQQQTKSYGTQLSVHDLFKVAKEKSPPEQRDERHEGHKQQQYNKSSLLETSNVSMKPIEELNMICLSRFQQEPRYDINIVNPNGYVVYVTIPNMGRFNGAICGSKNEAKASAASIAILRMGGARTAFTRAGQPDNRAANRQLFSPNSAFSPVMRAQQVGNQGPFRLPFGMQGFPGQPVPQSHQAFGVRHNINQWVANFNQRQPPNQFNRFPNGFPHGYNQPFVQPNQHGGFNQQHQPRPYTQQQPGSYNQMVDQHGGHYQQHSNFYPQQQSHNTHQDQSNTENKNNNDNSKTNEQSSKSNPFVPLQVTKKQKTPSKVNNHQISDTSDSASLNDCKSSFEVKSVGNSAALPASSRTPKSESKPKNSPPKSGQKKRRTRIAANLNFGPS</sequence>
<evidence type="ECO:0000313" key="4">
    <source>
        <dbReference type="EMBL" id="ESO88894.1"/>
    </source>
</evidence>
<organism evidence="4 5">
    <name type="scientific">Lottia gigantea</name>
    <name type="common">Giant owl limpet</name>
    <dbReference type="NCBI Taxonomy" id="225164"/>
    <lineage>
        <taxon>Eukaryota</taxon>
        <taxon>Metazoa</taxon>
        <taxon>Spiralia</taxon>
        <taxon>Lophotrochozoa</taxon>
        <taxon>Mollusca</taxon>
        <taxon>Gastropoda</taxon>
        <taxon>Patellogastropoda</taxon>
        <taxon>Lottioidea</taxon>
        <taxon>Lottiidae</taxon>
        <taxon>Lottia</taxon>
    </lineage>
</organism>
<evidence type="ECO:0000256" key="1">
    <source>
        <dbReference type="SAM" id="MobiDB-lite"/>
    </source>
</evidence>
<dbReference type="Pfam" id="PF18334">
    <property type="entry name" value="XRN1_D2_D3"/>
    <property type="match status" value="1"/>
</dbReference>
<feature type="non-terminal residue" evidence="4">
    <location>
        <position position="1"/>
    </location>
</feature>
<feature type="compositionally biased region" description="Polar residues" evidence="1">
    <location>
        <begin position="488"/>
        <end position="522"/>
    </location>
</feature>
<dbReference type="InterPro" id="IPR041385">
    <property type="entry name" value="SH3_12"/>
</dbReference>
<dbReference type="Gene3D" id="2.30.30.750">
    <property type="match status" value="1"/>
</dbReference>
<accession>V4BK20</accession>
<dbReference type="RefSeq" id="XP_009060560.1">
    <property type="nucleotide sequence ID" value="XM_009062312.1"/>
</dbReference>
<keyword evidence="5" id="KW-1185">Reference proteome</keyword>
<evidence type="ECO:0000313" key="5">
    <source>
        <dbReference type="Proteomes" id="UP000030746"/>
    </source>
</evidence>
<feature type="compositionally biased region" description="Basic and acidic residues" evidence="1">
    <location>
        <begin position="786"/>
        <end position="801"/>
    </location>
</feature>
<dbReference type="OrthoDB" id="372487at2759"/>
<feature type="domain" description="5'-3' exoribonuclease 1 SH3-like" evidence="2">
    <location>
        <begin position="362"/>
        <end position="432"/>
    </location>
</feature>
<protein>
    <submittedName>
        <fullName evidence="4">Uncharacterized protein</fullName>
    </submittedName>
</protein>
<dbReference type="InterPro" id="IPR047008">
    <property type="entry name" value="XRN1_SH3_sf"/>
</dbReference>
<reference evidence="4 5" key="1">
    <citation type="journal article" date="2013" name="Nature">
        <title>Insights into bilaterian evolution from three spiralian genomes.</title>
        <authorList>
            <person name="Simakov O."/>
            <person name="Marletaz F."/>
            <person name="Cho S.J."/>
            <person name="Edsinger-Gonzales E."/>
            <person name="Havlak P."/>
            <person name="Hellsten U."/>
            <person name="Kuo D.H."/>
            <person name="Larsson T."/>
            <person name="Lv J."/>
            <person name="Arendt D."/>
            <person name="Savage R."/>
            <person name="Osoegawa K."/>
            <person name="de Jong P."/>
            <person name="Grimwood J."/>
            <person name="Chapman J.A."/>
            <person name="Shapiro H."/>
            <person name="Aerts A."/>
            <person name="Otillar R.P."/>
            <person name="Terry A.Y."/>
            <person name="Boore J.L."/>
            <person name="Grigoriev I.V."/>
            <person name="Lindberg D.R."/>
            <person name="Seaver E.C."/>
            <person name="Weisblat D.A."/>
            <person name="Putnam N.H."/>
            <person name="Rokhsar D.S."/>
        </authorList>
    </citation>
    <scope>NUCLEOTIDE SEQUENCE [LARGE SCALE GENOMIC DNA]</scope>
</reference>
<feature type="compositionally biased region" description="Basic and acidic residues" evidence="1">
    <location>
        <begin position="446"/>
        <end position="467"/>
    </location>
</feature>
<dbReference type="CTD" id="20239984"/>
<dbReference type="InterPro" id="IPR047007">
    <property type="entry name" value="XRN1_D1_sf"/>
</dbReference>
<feature type="compositionally biased region" description="Low complexity" evidence="1">
    <location>
        <begin position="964"/>
        <end position="975"/>
    </location>
</feature>
<evidence type="ECO:0000259" key="2">
    <source>
        <dbReference type="Pfam" id="PF18129"/>
    </source>
</evidence>
<feature type="compositionally biased region" description="Low complexity" evidence="1">
    <location>
        <begin position="996"/>
        <end position="1008"/>
    </location>
</feature>
<dbReference type="AlphaFoldDB" id="V4BK20"/>
<dbReference type="SUPFAM" id="SSF54768">
    <property type="entry name" value="dsRNA-binding domain-like"/>
    <property type="match status" value="1"/>
</dbReference>
<feature type="compositionally biased region" description="Polar residues" evidence="1">
    <location>
        <begin position="1023"/>
        <end position="1036"/>
    </location>
</feature>
<name>V4BK20_LOTGI</name>
<gene>
    <name evidence="4" type="ORF">LOTGIDRAFT_165314</name>
</gene>
<feature type="compositionally biased region" description="Polar residues" evidence="1">
    <location>
        <begin position="1077"/>
        <end position="1098"/>
    </location>
</feature>
<dbReference type="InterPro" id="IPR041106">
    <property type="entry name" value="XRN1_D2_D3"/>
</dbReference>
<dbReference type="EMBL" id="KB202620">
    <property type="protein sequence ID" value="ESO88894.1"/>
    <property type="molecule type" value="Genomic_DNA"/>
</dbReference>
<feature type="region of interest" description="Disordered" evidence="1">
    <location>
        <begin position="786"/>
        <end position="808"/>
    </location>
</feature>
<feature type="region of interest" description="Disordered" evidence="1">
    <location>
        <begin position="446"/>
        <end position="630"/>
    </location>
</feature>
<dbReference type="HOGENOM" id="CLU_276668_0_0_1"/>
<dbReference type="GeneID" id="20239984"/>
<feature type="domain" description="Exoribonuclease Xrn1 D2/D3" evidence="3">
    <location>
        <begin position="113"/>
        <end position="332"/>
    </location>
</feature>
<dbReference type="STRING" id="225164.V4BK20"/>
<feature type="region of interest" description="Disordered" evidence="1">
    <location>
        <begin position="964"/>
        <end position="1150"/>
    </location>
</feature>
<feature type="compositionally biased region" description="Polar residues" evidence="1">
    <location>
        <begin position="984"/>
        <end position="995"/>
    </location>
</feature>